<proteinExistence type="predicted"/>
<organism evidence="2 3">
    <name type="scientific">Coccidioides immitis RMSCC 2394</name>
    <dbReference type="NCBI Taxonomy" id="404692"/>
    <lineage>
        <taxon>Eukaryota</taxon>
        <taxon>Fungi</taxon>
        <taxon>Dikarya</taxon>
        <taxon>Ascomycota</taxon>
        <taxon>Pezizomycotina</taxon>
        <taxon>Eurotiomycetes</taxon>
        <taxon>Eurotiomycetidae</taxon>
        <taxon>Onygenales</taxon>
        <taxon>Onygenaceae</taxon>
        <taxon>Coccidioides</taxon>
    </lineage>
</organism>
<name>A0A0J6Y045_COCIT</name>
<dbReference type="Proteomes" id="UP000054565">
    <property type="component" value="Unassembled WGS sequence"/>
</dbReference>
<keyword evidence="1" id="KW-0175">Coiled coil</keyword>
<dbReference type="STRING" id="404692.A0A0J6Y045"/>
<dbReference type="EMBL" id="DS028093">
    <property type="protein sequence ID" value="KMP01010.1"/>
    <property type="molecule type" value="Genomic_DNA"/>
</dbReference>
<evidence type="ECO:0000313" key="2">
    <source>
        <dbReference type="EMBL" id="KMP01010.1"/>
    </source>
</evidence>
<evidence type="ECO:0000313" key="3">
    <source>
        <dbReference type="Proteomes" id="UP000054565"/>
    </source>
</evidence>
<protein>
    <submittedName>
        <fullName evidence="2">Uncharacterized protein</fullName>
    </submittedName>
</protein>
<gene>
    <name evidence="2" type="ORF">CIRG_01150</name>
</gene>
<evidence type="ECO:0000256" key="1">
    <source>
        <dbReference type="SAM" id="Coils"/>
    </source>
</evidence>
<accession>A0A0J6Y045</accession>
<dbReference type="AlphaFoldDB" id="A0A0J6Y045"/>
<reference evidence="3" key="1">
    <citation type="journal article" date="2010" name="Genome Res.">
        <title>Population genomic sequencing of Coccidioides fungi reveals recent hybridization and transposon control.</title>
        <authorList>
            <person name="Neafsey D.E."/>
            <person name="Barker B.M."/>
            <person name="Sharpton T.J."/>
            <person name="Stajich J.E."/>
            <person name="Park D.J."/>
            <person name="Whiston E."/>
            <person name="Hung C.-Y."/>
            <person name="McMahan C."/>
            <person name="White J."/>
            <person name="Sykes S."/>
            <person name="Heiman D."/>
            <person name="Young S."/>
            <person name="Zeng Q."/>
            <person name="Abouelleil A."/>
            <person name="Aftuck L."/>
            <person name="Bessette D."/>
            <person name="Brown A."/>
            <person name="FitzGerald M."/>
            <person name="Lui A."/>
            <person name="Macdonald J.P."/>
            <person name="Priest M."/>
            <person name="Orbach M.J."/>
            <person name="Galgiani J.N."/>
            <person name="Kirkland T.N."/>
            <person name="Cole G.T."/>
            <person name="Birren B.W."/>
            <person name="Henn M.R."/>
            <person name="Taylor J.W."/>
            <person name="Rounsley S.D."/>
        </authorList>
    </citation>
    <scope>NUCLEOTIDE SEQUENCE [LARGE SCALE GENOMIC DNA]</scope>
    <source>
        <strain evidence="3">RMSCC 2394</strain>
    </source>
</reference>
<sequence length="125" mass="14298">MAWNPENMGSATVISKEDFFRALERDSERVHREIAKAMDSGRFNIQRLRTERNELRERVQELDTQINALVMEKHNLQQAVTNLAMQAHPPGPLHTLTQHLAHPASPWLTSLAHTHPVLARLSPLK</sequence>
<feature type="coiled-coil region" evidence="1">
    <location>
        <begin position="38"/>
        <end position="79"/>
    </location>
</feature>